<dbReference type="KEGG" id="parq:DSM112329_03652"/>
<dbReference type="InterPro" id="IPR005474">
    <property type="entry name" value="Transketolase_N"/>
</dbReference>
<dbReference type="PIRSF" id="PIRSF000156">
    <property type="entry name" value="Pyruvate_dh_E1"/>
    <property type="match status" value="1"/>
</dbReference>
<keyword evidence="9" id="KW-0560">Oxidoreductase</keyword>
<keyword evidence="7" id="KW-0479">Metal-binding</keyword>
<evidence type="ECO:0000256" key="5">
    <source>
        <dbReference type="ARBA" id="ARBA00023052"/>
    </source>
</evidence>
<evidence type="ECO:0000256" key="2">
    <source>
        <dbReference type="ARBA" id="ARBA00001964"/>
    </source>
</evidence>
<dbReference type="RefSeq" id="WP_354697992.1">
    <property type="nucleotide sequence ID" value="NZ_CP114014.1"/>
</dbReference>
<dbReference type="Pfam" id="PF17831">
    <property type="entry name" value="PDH_E1_M"/>
    <property type="match status" value="1"/>
</dbReference>
<dbReference type="InterPro" id="IPR055152">
    <property type="entry name" value="Transketolase-like_C_2"/>
</dbReference>
<comment type="cofactor">
    <cofactor evidence="1 7">
        <name>Mg(2+)</name>
        <dbReference type="ChEBI" id="CHEBI:18420"/>
    </cofactor>
</comment>
<proteinExistence type="inferred from homology"/>
<dbReference type="SUPFAM" id="SSF52518">
    <property type="entry name" value="Thiamin diphosphate-binding fold (THDP-binding)"/>
    <property type="match status" value="2"/>
</dbReference>
<dbReference type="GO" id="GO:0004739">
    <property type="term" value="F:pyruvate dehydrogenase (acetyl-transferring) activity"/>
    <property type="evidence" value="ECO:0007669"/>
    <property type="project" value="UniProtKB-EC"/>
</dbReference>
<dbReference type="SUPFAM" id="SSF52922">
    <property type="entry name" value="TK C-terminal domain-like"/>
    <property type="match status" value="1"/>
</dbReference>
<evidence type="ECO:0000256" key="3">
    <source>
        <dbReference type="ARBA" id="ARBA00007131"/>
    </source>
</evidence>
<keyword evidence="7" id="KW-0460">Magnesium</keyword>
<protein>
    <recommendedName>
        <fullName evidence="4">Pyruvate dehydrogenase E1 component</fullName>
    </recommendedName>
</protein>
<feature type="binding site" evidence="7">
    <location>
        <position position="167"/>
    </location>
    <ligand>
        <name>Mg(2+)</name>
        <dbReference type="ChEBI" id="CHEBI:18420"/>
    </ligand>
</feature>
<evidence type="ECO:0000259" key="8">
    <source>
        <dbReference type="SMART" id="SM00861"/>
    </source>
</evidence>
<evidence type="ECO:0000256" key="7">
    <source>
        <dbReference type="PIRSR" id="PIRSR000156-1"/>
    </source>
</evidence>
<dbReference type="Gene3D" id="3.40.50.970">
    <property type="match status" value="2"/>
</dbReference>
<keyword evidence="9" id="KW-0670">Pyruvate</keyword>
<gene>
    <name evidence="9" type="primary">aceE_2</name>
    <name evidence="9" type="ORF">DSM112329_03652</name>
</gene>
<dbReference type="InterPro" id="IPR051157">
    <property type="entry name" value="PDH/Transketolase"/>
</dbReference>
<dbReference type="SMART" id="SM00861">
    <property type="entry name" value="Transket_pyr"/>
    <property type="match status" value="1"/>
</dbReference>
<keyword evidence="5" id="KW-0786">Thiamine pyrophosphate</keyword>
<dbReference type="PANTHER" id="PTHR43825">
    <property type="entry name" value="PYRUVATE DEHYDROGENASE E1 COMPONENT"/>
    <property type="match status" value="1"/>
</dbReference>
<accession>A0AAU7AYI3</accession>
<evidence type="ECO:0000313" key="9">
    <source>
        <dbReference type="EMBL" id="XAY06774.1"/>
    </source>
</evidence>
<organism evidence="9">
    <name type="scientific">Paraconexibacter sp. AEG42_29</name>
    <dbReference type="NCBI Taxonomy" id="2997339"/>
    <lineage>
        <taxon>Bacteria</taxon>
        <taxon>Bacillati</taxon>
        <taxon>Actinomycetota</taxon>
        <taxon>Thermoleophilia</taxon>
        <taxon>Solirubrobacterales</taxon>
        <taxon>Paraconexibacteraceae</taxon>
        <taxon>Paraconexibacter</taxon>
    </lineage>
</organism>
<dbReference type="InterPro" id="IPR009014">
    <property type="entry name" value="Transketo_C/PFOR_II"/>
</dbReference>
<feature type="binding site" evidence="7">
    <location>
        <position position="197"/>
    </location>
    <ligand>
        <name>Mg(2+)</name>
        <dbReference type="ChEBI" id="CHEBI:18420"/>
    </ligand>
</feature>
<dbReference type="InterPro" id="IPR005475">
    <property type="entry name" value="Transketolase-like_Pyr-bd"/>
</dbReference>
<comment type="cofactor">
    <cofactor evidence="2">
        <name>thiamine diphosphate</name>
        <dbReference type="ChEBI" id="CHEBI:58937"/>
    </cofactor>
</comment>
<comment type="similarity">
    <text evidence="3">Belongs to the transketolase family.</text>
</comment>
<dbReference type="EMBL" id="CP114014">
    <property type="protein sequence ID" value="XAY06774.1"/>
    <property type="molecule type" value="Genomic_DNA"/>
</dbReference>
<evidence type="ECO:0000256" key="4">
    <source>
        <dbReference type="ARBA" id="ARBA00017172"/>
    </source>
</evidence>
<dbReference type="InterPro" id="IPR029061">
    <property type="entry name" value="THDP-binding"/>
</dbReference>
<reference evidence="9" key="1">
    <citation type="submission" date="2022-12" db="EMBL/GenBank/DDBJ databases">
        <title>Paraconexibacter alkalitolerans sp. nov. and Baekduia alba sp. nov., isolated from soil and emended description of the genera Paraconexibacter (Chun et al., 2020) and Baekduia (An et al., 2020).</title>
        <authorList>
            <person name="Vieira S."/>
            <person name="Huber K.J."/>
            <person name="Geppert A."/>
            <person name="Wolf J."/>
            <person name="Neumann-Schaal M."/>
            <person name="Muesken M."/>
            <person name="Overmann J."/>
        </authorList>
    </citation>
    <scope>NUCLEOTIDE SEQUENCE</scope>
    <source>
        <strain evidence="9">AEG42_29</strain>
    </source>
</reference>
<dbReference type="Pfam" id="PF00456">
    <property type="entry name" value="Transketolase_N"/>
    <property type="match status" value="1"/>
</dbReference>
<dbReference type="InterPro" id="IPR004660">
    <property type="entry name" value="PDH_E1"/>
</dbReference>
<feature type="binding site" evidence="7">
    <location>
        <position position="199"/>
    </location>
    <ligand>
        <name>Mg(2+)</name>
        <dbReference type="ChEBI" id="CHEBI:18420"/>
    </ligand>
</feature>
<dbReference type="Gene3D" id="3.40.50.920">
    <property type="match status" value="1"/>
</dbReference>
<dbReference type="Pfam" id="PF22613">
    <property type="entry name" value="Transketolase_C_1"/>
    <property type="match status" value="1"/>
</dbReference>
<dbReference type="GO" id="GO:0000287">
    <property type="term" value="F:magnesium ion binding"/>
    <property type="evidence" value="ECO:0007669"/>
    <property type="project" value="UniProtKB-ARBA"/>
</dbReference>
<dbReference type="InterPro" id="IPR041621">
    <property type="entry name" value="PDH_E1_M"/>
</dbReference>
<comment type="catalytic activity">
    <reaction evidence="6">
        <text>N(6)-[(R)-lipoyl]-L-lysyl-[protein] + pyruvate + H(+) = N(6)-[(R)-S(8)-acetyldihydrolipoyl]-L-lysyl-[protein] + CO2</text>
        <dbReference type="Rhea" id="RHEA:19189"/>
        <dbReference type="Rhea" id="RHEA-COMP:10474"/>
        <dbReference type="Rhea" id="RHEA-COMP:10478"/>
        <dbReference type="ChEBI" id="CHEBI:15361"/>
        <dbReference type="ChEBI" id="CHEBI:15378"/>
        <dbReference type="ChEBI" id="CHEBI:16526"/>
        <dbReference type="ChEBI" id="CHEBI:83099"/>
        <dbReference type="ChEBI" id="CHEBI:83111"/>
        <dbReference type="EC" id="1.2.4.1"/>
    </reaction>
</comment>
<name>A0AAU7AYI3_9ACTN</name>
<evidence type="ECO:0000256" key="6">
    <source>
        <dbReference type="ARBA" id="ARBA00051231"/>
    </source>
</evidence>
<sequence>MSTTPRRAPADLSAPPEELLQAVERRVLWLATSIVHHANKVRENTSGVKVGGHQASSASMVSIMTALWFAHLRAPDRVSVKPHASPVLHAINYLLGELDPKYLTTLRELGGLQSYPSRTKDPDPVDFSTGSVGIGATATIWSALAHRYVAGHTDVPVGGRQIALLGDAELDEGAIWEALVDPVVPSLGEVMWVVDLNRQSLDRVVPAMAIQRLQGMFAAAGWQVLTVKYGRRLEELFAAPGGEAVRARIDRMPNEEYQRMLRAPAAEVRERLLAGRTGKRDIAKAIKEYDDDRLHRTVRNLGGHDHAALLDAYRAADQATDQPSVVFAYTVKGWSLPTEGHPSNHSALLSAKEYDALAPTLGADTQDPWAAFDPDSDEGQLCAETARTLHRAKRPPAAGVGVPEALDRAHVGETSTQQALGRLLTDLAHAAPDTAKRIVTVSPDVASSTNLGGWINRVGIWSVGERIDWFADDRQTLVKWREHQHGQHMELGIAEVNLVGLLSELGATWSRDGAALLPIGTIYDPFVARALEPWSFGMYAGGQSILIGTPSGVTLAPEGGAHQSINTPSIGIEQPECIAWEPAFGQDLEWTFLHALSRLGQTGGTSSYFRLTTRPIDQALSPLPTDAEALAQRRADVLAGGYRLADGGPGAQVTLVGVGAVMPEVLEAARIIEQDTGYAPHVVCLTSPDLVFRATQARRGLTEGPSDILARLFPEDRLTPIVTVMDGHPHTLSFLGVTGRIPITNVGVERFGQAGSLEDVYAHHGLDPESIVGAALDLVT</sequence>
<evidence type="ECO:0000256" key="1">
    <source>
        <dbReference type="ARBA" id="ARBA00001946"/>
    </source>
</evidence>
<dbReference type="AlphaFoldDB" id="A0AAU7AYI3"/>
<dbReference type="PANTHER" id="PTHR43825:SF4">
    <property type="entry name" value="PYRUVATE DEHYDROGENASE E1 COMPONENT"/>
    <property type="match status" value="1"/>
</dbReference>
<feature type="domain" description="Transketolase-like pyrimidine-binding" evidence="8">
    <location>
        <begin position="414"/>
        <end position="618"/>
    </location>
</feature>